<dbReference type="GO" id="GO:0005737">
    <property type="term" value="C:cytoplasm"/>
    <property type="evidence" value="ECO:0007669"/>
    <property type="project" value="UniProtKB-SubCell"/>
</dbReference>
<reference evidence="7" key="1">
    <citation type="submission" date="2020-07" db="EMBL/GenBank/DDBJ databases">
        <title>Ethylene signaling mediates host invasion by parasitic plants.</title>
        <authorList>
            <person name="Yoshida S."/>
        </authorList>
    </citation>
    <scope>NUCLEOTIDE SEQUENCE</scope>
    <source>
        <strain evidence="7">Okayama</strain>
    </source>
</reference>
<dbReference type="InterPro" id="IPR050221">
    <property type="entry name" value="26S_Proteasome_ATPase"/>
</dbReference>
<dbReference type="InterPro" id="IPR003959">
    <property type="entry name" value="ATPase_AAA_core"/>
</dbReference>
<keyword evidence="2" id="KW-0963">Cytoplasm</keyword>
<evidence type="ECO:0000259" key="5">
    <source>
        <dbReference type="Pfam" id="PF00004"/>
    </source>
</evidence>
<feature type="domain" description="26S proteasome regulatory subunit 7-like OB" evidence="6">
    <location>
        <begin position="117"/>
        <end position="151"/>
    </location>
</feature>
<dbReference type="PANTHER" id="PTHR23073">
    <property type="entry name" value="26S PROTEASOME REGULATORY SUBUNIT"/>
    <property type="match status" value="1"/>
</dbReference>
<dbReference type="EMBL" id="BMAC01000315">
    <property type="protein sequence ID" value="GFP93449.1"/>
    <property type="molecule type" value="Genomic_DNA"/>
</dbReference>
<protein>
    <submittedName>
        <fullName evidence="7">26s protease regulatory subunit 7</fullName>
    </submittedName>
</protein>
<keyword evidence="7" id="KW-0645">Protease</keyword>
<organism evidence="7 8">
    <name type="scientific">Phtheirospermum japonicum</name>
    <dbReference type="NCBI Taxonomy" id="374723"/>
    <lineage>
        <taxon>Eukaryota</taxon>
        <taxon>Viridiplantae</taxon>
        <taxon>Streptophyta</taxon>
        <taxon>Embryophyta</taxon>
        <taxon>Tracheophyta</taxon>
        <taxon>Spermatophyta</taxon>
        <taxon>Magnoliopsida</taxon>
        <taxon>eudicotyledons</taxon>
        <taxon>Gunneridae</taxon>
        <taxon>Pentapetalae</taxon>
        <taxon>asterids</taxon>
        <taxon>lamiids</taxon>
        <taxon>Lamiales</taxon>
        <taxon>Orobanchaceae</taxon>
        <taxon>Orobanchaceae incertae sedis</taxon>
        <taxon>Phtheirospermum</taxon>
    </lineage>
</organism>
<comment type="subcellular location">
    <subcellularLocation>
        <location evidence="1">Cytoplasm</location>
    </subcellularLocation>
</comment>
<keyword evidence="3" id="KW-0547">Nucleotide-binding</keyword>
<evidence type="ECO:0000256" key="2">
    <source>
        <dbReference type="ARBA" id="ARBA00022490"/>
    </source>
</evidence>
<evidence type="ECO:0000313" key="7">
    <source>
        <dbReference type="EMBL" id="GFP93449.1"/>
    </source>
</evidence>
<dbReference type="GO" id="GO:0016887">
    <property type="term" value="F:ATP hydrolysis activity"/>
    <property type="evidence" value="ECO:0007669"/>
    <property type="project" value="InterPro"/>
</dbReference>
<evidence type="ECO:0000313" key="8">
    <source>
        <dbReference type="Proteomes" id="UP000653305"/>
    </source>
</evidence>
<dbReference type="SUPFAM" id="SSF52540">
    <property type="entry name" value="P-loop containing nucleoside triphosphate hydrolases"/>
    <property type="match status" value="1"/>
</dbReference>
<dbReference type="Pfam" id="PF00004">
    <property type="entry name" value="AAA"/>
    <property type="match status" value="1"/>
</dbReference>
<evidence type="ECO:0000256" key="3">
    <source>
        <dbReference type="ARBA" id="ARBA00022741"/>
    </source>
</evidence>
<evidence type="ECO:0000259" key="6">
    <source>
        <dbReference type="Pfam" id="PF21236"/>
    </source>
</evidence>
<dbReference type="Gene3D" id="2.40.50.140">
    <property type="entry name" value="Nucleic acid-binding proteins"/>
    <property type="match status" value="1"/>
</dbReference>
<gene>
    <name evidence="7" type="ORF">PHJA_001489300</name>
</gene>
<dbReference type="InterPro" id="IPR048723">
    <property type="entry name" value="OB_PRS7"/>
</dbReference>
<dbReference type="OrthoDB" id="1937997at2759"/>
<dbReference type="InterPro" id="IPR027417">
    <property type="entry name" value="P-loop_NTPase"/>
</dbReference>
<dbReference type="Gene3D" id="3.40.50.300">
    <property type="entry name" value="P-loop containing nucleotide triphosphate hydrolases"/>
    <property type="match status" value="1"/>
</dbReference>
<feature type="domain" description="ATPase AAA-type core" evidence="5">
    <location>
        <begin position="209"/>
        <end position="260"/>
    </location>
</feature>
<dbReference type="FunFam" id="3.40.50.300:FF:002861">
    <property type="entry name" value="Cell division control protein 48 homolog E"/>
    <property type="match status" value="1"/>
</dbReference>
<evidence type="ECO:0000256" key="4">
    <source>
        <dbReference type="ARBA" id="ARBA00022840"/>
    </source>
</evidence>
<dbReference type="Pfam" id="PF21236">
    <property type="entry name" value="OB_PRS7"/>
    <property type="match status" value="1"/>
</dbReference>
<sequence>MDFLKIYSYVLIGFPDCFVDGLISRHMAIVIFDILPFAIQKLLRRILEDTKDASESFRLLVTEGVFSLEGLQIVASDEYREMLNVGFGIKESDTGLAAPSQWDLVSDKQMMQEEPLQFLVGLGVKVSPTEIEEGMRVGVDRNKYQTQIPLPPKINPNVTMMTMGEKPDVTYNDVGGCKEQIEKMREVVELPMRHPEKFLKLGIDPPKVVLCYGPPGTGKTLLARAVANQTDAYFIRVIGSELVQKYVGEGACMVRELFQARLLELNSTLLGSQPFSEDTQLARTLCGGH</sequence>
<accession>A0A830C320</accession>
<dbReference type="GO" id="GO:0006508">
    <property type="term" value="P:proteolysis"/>
    <property type="evidence" value="ECO:0007669"/>
    <property type="project" value="UniProtKB-KW"/>
</dbReference>
<proteinExistence type="predicted"/>
<dbReference type="GO" id="GO:0005524">
    <property type="term" value="F:ATP binding"/>
    <property type="evidence" value="ECO:0007669"/>
    <property type="project" value="UniProtKB-KW"/>
</dbReference>
<keyword evidence="8" id="KW-1185">Reference proteome</keyword>
<dbReference type="Proteomes" id="UP000653305">
    <property type="component" value="Unassembled WGS sequence"/>
</dbReference>
<keyword evidence="4" id="KW-0067">ATP-binding</keyword>
<comment type="caution">
    <text evidence="7">The sequence shown here is derived from an EMBL/GenBank/DDBJ whole genome shotgun (WGS) entry which is preliminary data.</text>
</comment>
<dbReference type="AlphaFoldDB" id="A0A830C320"/>
<dbReference type="InterPro" id="IPR012340">
    <property type="entry name" value="NA-bd_OB-fold"/>
</dbReference>
<dbReference type="GO" id="GO:0008233">
    <property type="term" value="F:peptidase activity"/>
    <property type="evidence" value="ECO:0007669"/>
    <property type="project" value="UniProtKB-KW"/>
</dbReference>
<name>A0A830C320_9LAMI</name>
<evidence type="ECO:0000256" key="1">
    <source>
        <dbReference type="ARBA" id="ARBA00004496"/>
    </source>
</evidence>
<keyword evidence="7" id="KW-0378">Hydrolase</keyword>